<dbReference type="PANTHER" id="PTHR35004">
    <property type="entry name" value="TRANSPOSASE RV3428C-RELATED"/>
    <property type="match status" value="1"/>
</dbReference>
<comment type="caution">
    <text evidence="1">The sequence shown here is derived from an EMBL/GenBank/DDBJ whole genome shotgun (WGS) entry which is preliminary data.</text>
</comment>
<evidence type="ECO:0008006" key="3">
    <source>
        <dbReference type="Google" id="ProtNLM"/>
    </source>
</evidence>
<reference evidence="2" key="1">
    <citation type="journal article" date="2019" name="Int. J. Syst. Evol. Microbiol.">
        <title>The Global Catalogue of Microorganisms (GCM) 10K type strain sequencing project: providing services to taxonomists for standard genome sequencing and annotation.</title>
        <authorList>
            <consortium name="The Broad Institute Genomics Platform"/>
            <consortium name="The Broad Institute Genome Sequencing Center for Infectious Disease"/>
            <person name="Wu L."/>
            <person name="Ma J."/>
        </authorList>
    </citation>
    <scope>NUCLEOTIDE SEQUENCE [LARGE SCALE GENOMIC DNA]</scope>
    <source>
        <strain evidence="2">JCM 17441</strain>
    </source>
</reference>
<sequence length="99" mass="10793">MRPVLRMDQRAWTEAHVEALRFLGGVPARIVPDNLATGVEHADLYDPKLNRTHAELAEHYGLLVDPARARKPRDKATGGAADATRAGLVLAWPTVHVPG</sequence>
<evidence type="ECO:0000313" key="1">
    <source>
        <dbReference type="EMBL" id="GAA4263366.1"/>
    </source>
</evidence>
<gene>
    <name evidence="1" type="ORF">GCM10022255_107270</name>
</gene>
<keyword evidence="2" id="KW-1185">Reference proteome</keyword>
<accession>A0ABP8DTX8</accession>
<evidence type="ECO:0000313" key="2">
    <source>
        <dbReference type="Proteomes" id="UP001500620"/>
    </source>
</evidence>
<name>A0ABP8DTX8_9ACTN</name>
<organism evidence="1 2">
    <name type="scientific">Dactylosporangium darangshiense</name>
    <dbReference type="NCBI Taxonomy" id="579108"/>
    <lineage>
        <taxon>Bacteria</taxon>
        <taxon>Bacillati</taxon>
        <taxon>Actinomycetota</taxon>
        <taxon>Actinomycetes</taxon>
        <taxon>Micromonosporales</taxon>
        <taxon>Micromonosporaceae</taxon>
        <taxon>Dactylosporangium</taxon>
    </lineage>
</organism>
<dbReference type="EMBL" id="BAABAT010000067">
    <property type="protein sequence ID" value="GAA4263366.1"/>
    <property type="molecule type" value="Genomic_DNA"/>
</dbReference>
<proteinExistence type="predicted"/>
<dbReference type="PANTHER" id="PTHR35004:SF8">
    <property type="entry name" value="TRANSPOSASE RV3428C-RELATED"/>
    <property type="match status" value="1"/>
</dbReference>
<dbReference type="Proteomes" id="UP001500620">
    <property type="component" value="Unassembled WGS sequence"/>
</dbReference>
<protein>
    <recommendedName>
        <fullName evidence="3">Transposase</fullName>
    </recommendedName>
</protein>